<evidence type="ECO:0000313" key="1">
    <source>
        <dbReference type="EMBL" id="KAK1866692.1"/>
    </source>
</evidence>
<keyword evidence="2" id="KW-1185">Reference proteome</keyword>
<sequence>MCFAARTRQTLQALCKERTIAFGTDDSDQSFRTSLLRFNASSTTNAGSDMQWLAVRVRPQVMSRLSHLSAFEAAAAHPVGVGVDAATGPPASARPRHSSVDNVHDSVNEVVSRLKSLAQSQAAANSRLDGAFVGVVNGQTAVLAAAAAMGTSQAATKRTRKTTEPPSKKAKTVFLSARPSTSVPGGGAALSMAGAAESYHCVLVHDWAMPAEMLTAAFVSQPLLMQLAAMVRMCHVSLDHHGLFGSYACLRLYKEGIVQTTKVLNDGGTTGTINAAKTEKMRSVIKHKADLWLRQLYWLQGVLPNVLKAPQEATYEHMLAVKLSDADCNL</sequence>
<proteinExistence type="predicted"/>
<reference evidence="1" key="1">
    <citation type="submission" date="2019-11" db="EMBL/GenBank/DDBJ databases">
        <title>Nori genome reveals adaptations in red seaweeds to the harsh intertidal environment.</title>
        <authorList>
            <person name="Wang D."/>
            <person name="Mao Y."/>
        </authorList>
    </citation>
    <scope>NUCLEOTIDE SEQUENCE</scope>
    <source>
        <tissue evidence="1">Gametophyte</tissue>
    </source>
</reference>
<dbReference type="Proteomes" id="UP000798662">
    <property type="component" value="Chromosome 2"/>
</dbReference>
<evidence type="ECO:0000313" key="2">
    <source>
        <dbReference type="Proteomes" id="UP000798662"/>
    </source>
</evidence>
<organism evidence="1 2">
    <name type="scientific">Pyropia yezoensis</name>
    <name type="common">Susabi-nori</name>
    <name type="synonym">Porphyra yezoensis</name>
    <dbReference type="NCBI Taxonomy" id="2788"/>
    <lineage>
        <taxon>Eukaryota</taxon>
        <taxon>Rhodophyta</taxon>
        <taxon>Bangiophyceae</taxon>
        <taxon>Bangiales</taxon>
        <taxon>Bangiaceae</taxon>
        <taxon>Pyropia</taxon>
    </lineage>
</organism>
<name>A0ACC3C959_PYRYE</name>
<gene>
    <name evidence="1" type="ORF">I4F81_009208</name>
</gene>
<dbReference type="EMBL" id="CM020619">
    <property type="protein sequence ID" value="KAK1866692.1"/>
    <property type="molecule type" value="Genomic_DNA"/>
</dbReference>
<accession>A0ACC3C959</accession>
<protein>
    <submittedName>
        <fullName evidence="1">Uncharacterized protein</fullName>
    </submittedName>
</protein>
<comment type="caution">
    <text evidence="1">The sequence shown here is derived from an EMBL/GenBank/DDBJ whole genome shotgun (WGS) entry which is preliminary data.</text>
</comment>